<sequence length="57" mass="6511">MPSTAGKKLKRFLVKYTLEGHPFALRDETLAVDIDAAYEWAHEQNPLWEIEAVIQIG</sequence>
<dbReference type="EMBL" id="KP343639">
    <property type="protein sequence ID" value="AJT60821.1"/>
    <property type="molecule type" value="Genomic_DNA"/>
</dbReference>
<reference evidence="1 2" key="1">
    <citation type="submission" date="2015-01" db="EMBL/GenBank/DDBJ databases">
        <title>Genomic characterization of bacteriophage ITL-1, lytic for Rasltonia solanacearum.</title>
        <authorList>
            <person name="Hernandez-Romano J."/>
            <person name="Martinez-Barnetche J."/>
            <person name="Tellez-Sosa J.M."/>
            <person name="Gomez-Barreto R.E."/>
            <person name="Teran-Leon I."/>
            <person name="Serrano-Plancarte R."/>
            <person name="Zavala-Padilla G."/>
            <person name="Estrada-Carrillo M."/>
        </authorList>
    </citation>
    <scope>NUCLEOTIDE SEQUENCE [LARGE SCALE GENOMIC DNA]</scope>
</reference>
<dbReference type="RefSeq" id="YP_009785074.1">
    <property type="nucleotide sequence ID" value="NC_047751.1"/>
</dbReference>
<evidence type="ECO:0000313" key="2">
    <source>
        <dbReference type="Proteomes" id="UP000223875"/>
    </source>
</evidence>
<accession>A0A0U1ZD70</accession>
<name>A0A0U1ZD70_9CAUD</name>
<dbReference type="GeneID" id="54975120"/>
<proteinExistence type="predicted"/>
<keyword evidence="2" id="KW-1185">Reference proteome</keyword>
<dbReference type="KEGG" id="vg:54975120"/>
<evidence type="ECO:0000313" key="1">
    <source>
        <dbReference type="EMBL" id="AJT60821.1"/>
    </source>
</evidence>
<organism evidence="1 2">
    <name type="scientific">Ralstonia phage phiITL-1</name>
    <dbReference type="NCBI Taxonomy" id="1597967"/>
    <lineage>
        <taxon>Viruses</taxon>
        <taxon>Duplodnaviria</taxon>
        <taxon>Heunggongvirae</taxon>
        <taxon>Uroviricota</taxon>
        <taxon>Caudoviricetes</taxon>
        <taxon>Autographivirales</taxon>
        <taxon>Autotranscriptaviridae</taxon>
        <taxon>Serkorvirus</taxon>
        <taxon>Serkorvirus ITL1</taxon>
    </lineage>
</organism>
<dbReference type="Proteomes" id="UP000223875">
    <property type="component" value="Segment"/>
</dbReference>
<protein>
    <submittedName>
        <fullName evidence="1">Uncharacterized protein</fullName>
    </submittedName>
</protein>